<protein>
    <submittedName>
        <fullName evidence="10">Zinc carboxypeptidase</fullName>
    </submittedName>
</protein>
<dbReference type="RefSeq" id="WP_142602671.1">
    <property type="nucleotide sequence ID" value="NZ_FXSZ01000003.1"/>
</dbReference>
<dbReference type="GO" id="GO:0008270">
    <property type="term" value="F:zinc ion binding"/>
    <property type="evidence" value="ECO:0007669"/>
    <property type="project" value="InterPro"/>
</dbReference>
<evidence type="ECO:0000259" key="9">
    <source>
        <dbReference type="PROSITE" id="PS52035"/>
    </source>
</evidence>
<evidence type="ECO:0000313" key="10">
    <source>
        <dbReference type="EMBL" id="SMO55110.1"/>
    </source>
</evidence>
<dbReference type="GO" id="GO:0004181">
    <property type="term" value="F:metallocarboxypeptidase activity"/>
    <property type="evidence" value="ECO:0007669"/>
    <property type="project" value="InterPro"/>
</dbReference>
<dbReference type="SUPFAM" id="SSF53187">
    <property type="entry name" value="Zn-dependent exopeptidases"/>
    <property type="match status" value="1"/>
</dbReference>
<evidence type="ECO:0000256" key="6">
    <source>
        <dbReference type="ARBA" id="ARBA00023049"/>
    </source>
</evidence>
<dbReference type="PANTHER" id="PTHR11705">
    <property type="entry name" value="PROTEASE FAMILY M14 CARBOXYPEPTIDASE A,B"/>
    <property type="match status" value="1"/>
</dbReference>
<keyword evidence="10" id="KW-0121">Carboxypeptidase</keyword>
<keyword evidence="4" id="KW-0378">Hydrolase</keyword>
<dbReference type="Gene3D" id="3.40.50.880">
    <property type="match status" value="1"/>
</dbReference>
<evidence type="ECO:0000313" key="11">
    <source>
        <dbReference type="Proteomes" id="UP000315971"/>
    </source>
</evidence>
<keyword evidence="6" id="KW-0482">Metalloprotease</keyword>
<proteinExistence type="inferred from homology"/>
<sequence length="836" mass="94104">MRKLFLILLLCCVGCIVRAQVKSPDEFLGYQLGSRYTPHYKVLAYFDYVSKSVNNVKLQQYGTSYEDRPLMLAIITSAENFSHLEEIRTNNLRLARVIDGPVNAKQPVIVWLSYNVHGNEPVSTEAAMQTLYELVSPSNAATKEWLKNTVVIIDPCLNPDGRERYVNFFTERMGLKSNPNVNSREHKEPWPGGRANHYLFDLNRDWAWQTQQETQQRLAVYNQWMPQVHADFHEMGIDETYYFAPAAEPFHETITPWQREFQTTIGRNHAHYFDKKSWLYFTKEVFDLLYPSYGDTFPLFNGAIGMTYEQGGLGRGGVSVITSKGDTLTLVDRIAHHTTTGLSTIEASSLNARKVVAQFEQYFNTNKTNPSGIYKTYLVKGENPQKLKTFANFLAQNNIEYGYGSATKTASGYNYFSGTKESFSVEPNDLIISAYQSKSTFIRVLFEPQTKLKDSITYDLTAWSLPYAWGLKSYALTERLNASSKTPPVVAASTIKAEKPLAYLLNWNSLSSAKVLTKLLAAKVRVRYAEVGFDIAGKHYQPGSLIIARTGNIRLGDQFDKIVKQAAEENNINLEVVNSGFADKGIDFGSSSVHEISAPKVAVLAGDDVSENAFGEVWHFFDQQLHYPIDVLETRYLNDVNLAEYKVIIVPDGNYSDFFGDKQFNEVTEWVKNGGQLILMQGAVMQAAGKPALRLKTKVDNVDAPKTPYAELNKYEEMGRSALTQTIQGSIFKLHIDNSHPLGFGYPDYYYTLKLDANLYQFLSKGGWNVGFLKKDGYVSGFVGAGVKVKFADAMVFGVDDIGKGHVTYMADNPLFRSFWENGKLLFANAVFMVGQ</sequence>
<gene>
    <name evidence="10" type="ORF">SAMN06265350_103275</name>
</gene>
<reference evidence="10 11" key="1">
    <citation type="submission" date="2017-05" db="EMBL/GenBank/DDBJ databases">
        <authorList>
            <person name="Varghese N."/>
            <person name="Submissions S."/>
        </authorList>
    </citation>
    <scope>NUCLEOTIDE SEQUENCE [LARGE SCALE GENOMIC DNA]</scope>
    <source>
        <strain evidence="10 11">DSM 21342</strain>
    </source>
</reference>
<comment type="cofactor">
    <cofactor evidence="1">
        <name>Zn(2+)</name>
        <dbReference type="ChEBI" id="CHEBI:29105"/>
    </cofactor>
</comment>
<comment type="caution">
    <text evidence="7">Lacks conserved residue(s) required for the propagation of feature annotation.</text>
</comment>
<dbReference type="AlphaFoldDB" id="A0A521C8S0"/>
<comment type="similarity">
    <text evidence="2 7">Belongs to the peptidase M14 family.</text>
</comment>
<keyword evidence="8" id="KW-0732">Signal</keyword>
<dbReference type="GO" id="GO:0005615">
    <property type="term" value="C:extracellular space"/>
    <property type="evidence" value="ECO:0007669"/>
    <property type="project" value="TreeGrafter"/>
</dbReference>
<dbReference type="Gene3D" id="3.40.630.10">
    <property type="entry name" value="Zn peptidases"/>
    <property type="match status" value="1"/>
</dbReference>
<name>A0A521C8S0_9SPHI</name>
<dbReference type="InterPro" id="IPR029062">
    <property type="entry name" value="Class_I_gatase-like"/>
</dbReference>
<dbReference type="CDD" id="cd06238">
    <property type="entry name" value="M14-like"/>
    <property type="match status" value="1"/>
</dbReference>
<dbReference type="SMART" id="SM00631">
    <property type="entry name" value="Zn_pept"/>
    <property type="match status" value="1"/>
</dbReference>
<dbReference type="PANTHER" id="PTHR11705:SF143">
    <property type="entry name" value="SLL0236 PROTEIN"/>
    <property type="match status" value="1"/>
</dbReference>
<evidence type="ECO:0000256" key="2">
    <source>
        <dbReference type="ARBA" id="ARBA00005988"/>
    </source>
</evidence>
<accession>A0A521C8S0</accession>
<dbReference type="Proteomes" id="UP000315971">
    <property type="component" value="Unassembled WGS sequence"/>
</dbReference>
<dbReference type="EMBL" id="FXSZ01000003">
    <property type="protein sequence ID" value="SMO55110.1"/>
    <property type="molecule type" value="Genomic_DNA"/>
</dbReference>
<dbReference type="InterPro" id="IPR000834">
    <property type="entry name" value="Peptidase_M14"/>
</dbReference>
<feature type="domain" description="Peptidase M14" evidence="9">
    <location>
        <begin position="35"/>
        <end position="363"/>
    </location>
</feature>
<keyword evidence="3" id="KW-0645">Protease</keyword>
<keyword evidence="5" id="KW-0862">Zinc</keyword>
<dbReference type="GO" id="GO:0006508">
    <property type="term" value="P:proteolysis"/>
    <property type="evidence" value="ECO:0007669"/>
    <property type="project" value="UniProtKB-KW"/>
</dbReference>
<evidence type="ECO:0000256" key="8">
    <source>
        <dbReference type="SAM" id="SignalP"/>
    </source>
</evidence>
<feature type="chain" id="PRO_5022206782" evidence="8">
    <location>
        <begin position="20"/>
        <end position="836"/>
    </location>
</feature>
<keyword evidence="11" id="KW-1185">Reference proteome</keyword>
<feature type="signal peptide" evidence="8">
    <location>
        <begin position="1"/>
        <end position="19"/>
    </location>
</feature>
<dbReference type="PROSITE" id="PS52035">
    <property type="entry name" value="PEPTIDASE_M14"/>
    <property type="match status" value="1"/>
</dbReference>
<organism evidence="10 11">
    <name type="scientific">Solitalea koreensis</name>
    <dbReference type="NCBI Taxonomy" id="543615"/>
    <lineage>
        <taxon>Bacteria</taxon>
        <taxon>Pseudomonadati</taxon>
        <taxon>Bacteroidota</taxon>
        <taxon>Sphingobacteriia</taxon>
        <taxon>Sphingobacteriales</taxon>
        <taxon>Sphingobacteriaceae</taxon>
        <taxon>Solitalea</taxon>
    </lineage>
</organism>
<evidence type="ECO:0000256" key="3">
    <source>
        <dbReference type="ARBA" id="ARBA00022670"/>
    </source>
</evidence>
<evidence type="ECO:0000256" key="1">
    <source>
        <dbReference type="ARBA" id="ARBA00001947"/>
    </source>
</evidence>
<dbReference type="Pfam" id="PF00246">
    <property type="entry name" value="Peptidase_M14"/>
    <property type="match status" value="1"/>
</dbReference>
<dbReference type="SUPFAM" id="SSF52317">
    <property type="entry name" value="Class I glutamine amidotransferase-like"/>
    <property type="match status" value="1"/>
</dbReference>
<dbReference type="OrthoDB" id="9758209at2"/>
<evidence type="ECO:0000256" key="7">
    <source>
        <dbReference type="PROSITE-ProRule" id="PRU01379"/>
    </source>
</evidence>
<evidence type="ECO:0000256" key="4">
    <source>
        <dbReference type="ARBA" id="ARBA00022801"/>
    </source>
</evidence>
<evidence type="ECO:0000256" key="5">
    <source>
        <dbReference type="ARBA" id="ARBA00022833"/>
    </source>
</evidence>